<name>A0A7D9E8Y8_PARCT</name>
<sequence>MEELEGLVRKHIQNRIRKRHSKEHTCRNCGSKSTVVISGTDTCTVCGTSESNNLSYYVSYNFNKNDYLKKKSRHNRVRWFNRLLVKHVANCDREKLSNQFQMVVRCIERMRLERGRNIVRYKFYLLRLTSSNRIELRDTLEDIRTKKLVDLLEDRLYGKVFVELGWKGEMCPYYSNWENRKIAEEN</sequence>
<gene>
    <name evidence="1" type="ORF">PACLA_8A062471</name>
</gene>
<evidence type="ECO:0000313" key="2">
    <source>
        <dbReference type="Proteomes" id="UP001152795"/>
    </source>
</evidence>
<accession>A0A7D9E8Y8</accession>
<organism evidence="1 2">
    <name type="scientific">Paramuricea clavata</name>
    <name type="common">Red gorgonian</name>
    <name type="synonym">Violescent sea-whip</name>
    <dbReference type="NCBI Taxonomy" id="317549"/>
    <lineage>
        <taxon>Eukaryota</taxon>
        <taxon>Metazoa</taxon>
        <taxon>Cnidaria</taxon>
        <taxon>Anthozoa</taxon>
        <taxon>Octocorallia</taxon>
        <taxon>Malacalcyonacea</taxon>
        <taxon>Plexauridae</taxon>
        <taxon>Paramuricea</taxon>
    </lineage>
</organism>
<proteinExistence type="predicted"/>
<reference evidence="1" key="1">
    <citation type="submission" date="2020-04" db="EMBL/GenBank/DDBJ databases">
        <authorList>
            <person name="Alioto T."/>
            <person name="Alioto T."/>
            <person name="Gomez Garrido J."/>
        </authorList>
    </citation>
    <scope>NUCLEOTIDE SEQUENCE</scope>
    <source>
        <strain evidence="1">A484AB</strain>
    </source>
</reference>
<dbReference type="EMBL" id="CACRXK020004778">
    <property type="protein sequence ID" value="CAB4003991.1"/>
    <property type="molecule type" value="Genomic_DNA"/>
</dbReference>
<evidence type="ECO:0000313" key="1">
    <source>
        <dbReference type="EMBL" id="CAB4003991.1"/>
    </source>
</evidence>
<comment type="caution">
    <text evidence="1">The sequence shown here is derived from an EMBL/GenBank/DDBJ whole genome shotgun (WGS) entry which is preliminary data.</text>
</comment>
<protein>
    <submittedName>
        <fullName evidence="1">Uncharacterized protein</fullName>
    </submittedName>
</protein>
<dbReference type="AlphaFoldDB" id="A0A7D9E8Y8"/>
<keyword evidence="2" id="KW-1185">Reference proteome</keyword>
<dbReference type="Proteomes" id="UP001152795">
    <property type="component" value="Unassembled WGS sequence"/>
</dbReference>